<keyword evidence="12" id="KW-1185">Reference proteome</keyword>
<evidence type="ECO:0000256" key="6">
    <source>
        <dbReference type="ARBA" id="ARBA00022692"/>
    </source>
</evidence>
<evidence type="ECO:0000313" key="11">
    <source>
        <dbReference type="EMBL" id="MDR4126292.1"/>
    </source>
</evidence>
<dbReference type="PANTHER" id="PTHR38779:SF2">
    <property type="entry name" value="TYPE II SECRETION SYSTEM PROTEIN I-RELATED"/>
    <property type="match status" value="1"/>
</dbReference>
<keyword evidence="8" id="KW-0472">Membrane</keyword>
<feature type="domain" description="Type II secretion system protein GspI C-terminal" evidence="10">
    <location>
        <begin position="43"/>
        <end position="119"/>
    </location>
</feature>
<evidence type="ECO:0000256" key="2">
    <source>
        <dbReference type="ARBA" id="ARBA00008358"/>
    </source>
</evidence>
<dbReference type="EMBL" id="JAUZQE010000021">
    <property type="protein sequence ID" value="MDR4126292.1"/>
    <property type="molecule type" value="Genomic_DNA"/>
</dbReference>
<dbReference type="InterPro" id="IPR010052">
    <property type="entry name" value="T2SS_protein-GspI"/>
</dbReference>
<evidence type="ECO:0000256" key="4">
    <source>
        <dbReference type="ARBA" id="ARBA00022481"/>
    </source>
</evidence>
<dbReference type="SUPFAM" id="SSF54523">
    <property type="entry name" value="Pili subunits"/>
    <property type="match status" value="1"/>
</dbReference>
<dbReference type="InterPro" id="IPR003413">
    <property type="entry name" value="T2SS_GspI_C"/>
</dbReference>
<keyword evidence="4 9" id="KW-0488">Methylation</keyword>
<protein>
    <recommendedName>
        <fullName evidence="9">Type II secretion system protein I</fullName>
        <shortName evidence="9">T2SS minor pseudopilin I</shortName>
    </recommendedName>
</protein>
<accession>A0ABU1D7R4</accession>
<comment type="caution">
    <text evidence="11">The sequence shown here is derived from an EMBL/GenBank/DDBJ whole genome shotgun (WGS) entry which is preliminary data.</text>
</comment>
<keyword evidence="5 9" id="KW-0997">Cell inner membrane</keyword>
<evidence type="ECO:0000256" key="1">
    <source>
        <dbReference type="ARBA" id="ARBA00004377"/>
    </source>
</evidence>
<evidence type="ECO:0000256" key="5">
    <source>
        <dbReference type="ARBA" id="ARBA00022519"/>
    </source>
</evidence>
<evidence type="ECO:0000259" key="10">
    <source>
        <dbReference type="Pfam" id="PF02501"/>
    </source>
</evidence>
<reference evidence="11 12" key="1">
    <citation type="submission" date="2023-08" db="EMBL/GenBank/DDBJ databases">
        <title>Alcaligenaceae gen. nov., a novel taxon isolated from the sludge of Yixing Pesticide Factory.</title>
        <authorList>
            <person name="Ruan L."/>
        </authorList>
    </citation>
    <scope>NUCLEOTIDE SEQUENCE [LARGE SCALE GENOMIC DNA]</scope>
    <source>
        <strain evidence="11 12">LG-2</strain>
    </source>
</reference>
<evidence type="ECO:0000256" key="8">
    <source>
        <dbReference type="ARBA" id="ARBA00023136"/>
    </source>
</evidence>
<dbReference type="Gene3D" id="3.30.1300.30">
    <property type="entry name" value="GSPII I/J protein-like"/>
    <property type="match status" value="1"/>
</dbReference>
<dbReference type="Proteomes" id="UP001232156">
    <property type="component" value="Unassembled WGS sequence"/>
</dbReference>
<dbReference type="InterPro" id="IPR012902">
    <property type="entry name" value="N_methyl_site"/>
</dbReference>
<evidence type="ECO:0000256" key="7">
    <source>
        <dbReference type="ARBA" id="ARBA00022989"/>
    </source>
</evidence>
<evidence type="ECO:0000256" key="9">
    <source>
        <dbReference type="RuleBase" id="RU368030"/>
    </source>
</evidence>
<keyword evidence="6" id="KW-0812">Transmembrane</keyword>
<dbReference type="PROSITE" id="PS00409">
    <property type="entry name" value="PROKAR_NTER_METHYL"/>
    <property type="match status" value="1"/>
</dbReference>
<dbReference type="PANTHER" id="PTHR38779">
    <property type="entry name" value="TYPE II SECRETION SYSTEM PROTEIN I-RELATED"/>
    <property type="match status" value="1"/>
</dbReference>
<name>A0ABU1D7R4_9BURK</name>
<keyword evidence="7" id="KW-1133">Transmembrane helix</keyword>
<dbReference type="InterPro" id="IPR045584">
    <property type="entry name" value="Pilin-like"/>
</dbReference>
<organism evidence="11 12">
    <name type="scientific">Yanghanlia caeni</name>
    <dbReference type="NCBI Taxonomy" id="3064283"/>
    <lineage>
        <taxon>Bacteria</taxon>
        <taxon>Pseudomonadati</taxon>
        <taxon>Pseudomonadota</taxon>
        <taxon>Betaproteobacteria</taxon>
        <taxon>Burkholderiales</taxon>
        <taxon>Alcaligenaceae</taxon>
        <taxon>Yanghanlia</taxon>
    </lineage>
</organism>
<comment type="PTM">
    <text evidence="9">Cleaved by prepilin peptidase.</text>
</comment>
<gene>
    <name evidence="11" type="primary">gspI</name>
    <name evidence="11" type="ORF">Q8947_09895</name>
</gene>
<dbReference type="NCBIfam" id="TIGR01707">
    <property type="entry name" value="gspI"/>
    <property type="match status" value="1"/>
</dbReference>
<evidence type="ECO:0000313" key="12">
    <source>
        <dbReference type="Proteomes" id="UP001232156"/>
    </source>
</evidence>
<comment type="subcellular location">
    <subcellularLocation>
        <location evidence="1 9">Cell inner membrane</location>
        <topology evidence="1 9">Single-pass membrane protein</topology>
    </subcellularLocation>
</comment>
<dbReference type="PROSITE" id="PS51257">
    <property type="entry name" value="PROKAR_LIPOPROTEIN"/>
    <property type="match status" value="1"/>
</dbReference>
<dbReference type="RefSeq" id="WP_165279739.1">
    <property type="nucleotide sequence ID" value="NZ_JAUZQE010000021.1"/>
</dbReference>
<proteinExistence type="inferred from homology"/>
<sequence>MNRAHRSAGFTLVEVLVALVIASVALLACMRALAVSATGTRAMHEHSLALLAAQNRLAELRLLRAFPAAGRSTEPCPQGPLALLCEHEYRNTVNANLRQATIRVRLPDGPVLAELTGLLSPMP</sequence>
<comment type="subunit">
    <text evidence="9">Type II secretion is composed of four main components: the outer membrane complex, the inner membrane complex, the cytoplasmic secretion ATPase and the periplasm-spanning pseudopilus.</text>
</comment>
<comment type="similarity">
    <text evidence="2 9">Belongs to the GSP I family.</text>
</comment>
<dbReference type="Pfam" id="PF07963">
    <property type="entry name" value="N_methyl"/>
    <property type="match status" value="1"/>
</dbReference>
<keyword evidence="3" id="KW-1003">Cell membrane</keyword>
<dbReference type="NCBIfam" id="TIGR02532">
    <property type="entry name" value="IV_pilin_GFxxxE"/>
    <property type="match status" value="1"/>
</dbReference>
<dbReference type="Pfam" id="PF02501">
    <property type="entry name" value="T2SSI"/>
    <property type="match status" value="1"/>
</dbReference>
<evidence type="ECO:0000256" key="3">
    <source>
        <dbReference type="ARBA" id="ARBA00022475"/>
    </source>
</evidence>
<comment type="function">
    <text evidence="9">Component of the type II secretion system required for the energy-dependent secretion of extracellular factors such as proteases and toxins from the periplasm.</text>
</comment>